<keyword evidence="1" id="KW-0812">Transmembrane</keyword>
<keyword evidence="3" id="KW-1185">Reference proteome</keyword>
<name>A0ABP6SQS6_9ACTN</name>
<keyword evidence="1" id="KW-1133">Transmembrane helix</keyword>
<accession>A0ABP6SQS6</accession>
<protein>
    <submittedName>
        <fullName evidence="2">Uncharacterized protein</fullName>
    </submittedName>
</protein>
<evidence type="ECO:0000313" key="3">
    <source>
        <dbReference type="Proteomes" id="UP001501676"/>
    </source>
</evidence>
<reference evidence="3" key="1">
    <citation type="journal article" date="2019" name="Int. J. Syst. Evol. Microbiol.">
        <title>The Global Catalogue of Microorganisms (GCM) 10K type strain sequencing project: providing services to taxonomists for standard genome sequencing and annotation.</title>
        <authorList>
            <consortium name="The Broad Institute Genomics Platform"/>
            <consortium name="The Broad Institute Genome Sequencing Center for Infectious Disease"/>
            <person name="Wu L."/>
            <person name="Ma J."/>
        </authorList>
    </citation>
    <scope>NUCLEOTIDE SEQUENCE [LARGE SCALE GENOMIC DNA]</scope>
    <source>
        <strain evidence="3">JCM 9458</strain>
    </source>
</reference>
<dbReference type="EMBL" id="BAAAYN010000001">
    <property type="protein sequence ID" value="GAA3381908.1"/>
    <property type="molecule type" value="Genomic_DNA"/>
</dbReference>
<sequence>MAHKLWATAALTFLAGEALLRTYWLSGGRWGYTACDRTDLGDPSNGCGAAQVTSLPFWPGWGTLGVCVALAVLVGWALRHPGSPVAVGSVWAAAAALATAAFPLHLLFQIPAAATGRPSDWRDLLARLALVLGAAALAGLATTLSPPRRPRDSAYRPVAPWARRSAYVAVALPLLGWAVPHGLWVLDVPFGIAATELDDIRRNLSLEAAVAITAVPPLAGLLTLGLVQPWGQRFPRWVPALGDRAVPRLLALVPAGIVAVALVTYGALSVGVLVRSLADGSRTWSDLAEGWAVAATLLVFVGWGVALGATAVGYHRATRGAGAVSADSHTPAGLTAGRPA</sequence>
<feature type="transmembrane region" description="Helical" evidence="1">
    <location>
        <begin position="165"/>
        <end position="186"/>
    </location>
</feature>
<feature type="transmembrane region" description="Helical" evidence="1">
    <location>
        <begin position="249"/>
        <end position="271"/>
    </location>
</feature>
<evidence type="ECO:0000256" key="1">
    <source>
        <dbReference type="SAM" id="Phobius"/>
    </source>
</evidence>
<feature type="transmembrane region" description="Helical" evidence="1">
    <location>
        <begin position="291"/>
        <end position="314"/>
    </location>
</feature>
<comment type="caution">
    <text evidence="2">The sequence shown here is derived from an EMBL/GenBank/DDBJ whole genome shotgun (WGS) entry which is preliminary data.</text>
</comment>
<dbReference type="Proteomes" id="UP001501676">
    <property type="component" value="Unassembled WGS sequence"/>
</dbReference>
<evidence type="ECO:0000313" key="2">
    <source>
        <dbReference type="EMBL" id="GAA3381908.1"/>
    </source>
</evidence>
<gene>
    <name evidence="2" type="ORF">GCM10020369_01700</name>
</gene>
<feature type="transmembrane region" description="Helical" evidence="1">
    <location>
        <begin position="90"/>
        <end position="112"/>
    </location>
</feature>
<feature type="transmembrane region" description="Helical" evidence="1">
    <location>
        <begin position="58"/>
        <end position="78"/>
    </location>
</feature>
<feature type="transmembrane region" description="Helical" evidence="1">
    <location>
        <begin position="206"/>
        <end position="228"/>
    </location>
</feature>
<dbReference type="RefSeq" id="WP_345725954.1">
    <property type="nucleotide sequence ID" value="NZ_BAAAYN010000001.1"/>
</dbReference>
<keyword evidence="1" id="KW-0472">Membrane</keyword>
<feature type="transmembrane region" description="Helical" evidence="1">
    <location>
        <begin position="124"/>
        <end position="144"/>
    </location>
</feature>
<proteinExistence type="predicted"/>
<organism evidence="2 3">
    <name type="scientific">Cryptosporangium minutisporangium</name>
    <dbReference type="NCBI Taxonomy" id="113569"/>
    <lineage>
        <taxon>Bacteria</taxon>
        <taxon>Bacillati</taxon>
        <taxon>Actinomycetota</taxon>
        <taxon>Actinomycetes</taxon>
        <taxon>Cryptosporangiales</taxon>
        <taxon>Cryptosporangiaceae</taxon>
        <taxon>Cryptosporangium</taxon>
    </lineage>
</organism>